<keyword evidence="1" id="KW-0732">Signal</keyword>
<evidence type="ECO:0000256" key="1">
    <source>
        <dbReference type="SAM" id="SignalP"/>
    </source>
</evidence>
<feature type="chain" id="PRO_5045394633" evidence="1">
    <location>
        <begin position="35"/>
        <end position="116"/>
    </location>
</feature>
<keyword evidence="3" id="KW-1185">Reference proteome</keyword>
<dbReference type="RefSeq" id="WP_420904974.1">
    <property type="nucleotide sequence ID" value="NZ_BAAFGK010000004.1"/>
</dbReference>
<proteinExistence type="predicted"/>
<dbReference type="Proteomes" id="UP001628193">
    <property type="component" value="Unassembled WGS sequence"/>
</dbReference>
<organism evidence="2 3">
    <name type="scientific">Candidatus Magnetaquiglobus chichijimensis</name>
    <dbReference type="NCBI Taxonomy" id="3141448"/>
    <lineage>
        <taxon>Bacteria</taxon>
        <taxon>Pseudomonadati</taxon>
        <taxon>Pseudomonadota</taxon>
        <taxon>Magnetococcia</taxon>
        <taxon>Magnetococcales</taxon>
        <taxon>Candidatus Magnetaquicoccaceae</taxon>
        <taxon>Candidatus Magnetaquiglobus</taxon>
    </lineage>
</organism>
<evidence type="ECO:0000313" key="2">
    <source>
        <dbReference type="EMBL" id="GAB0057275.1"/>
    </source>
</evidence>
<evidence type="ECO:0000313" key="3">
    <source>
        <dbReference type="Proteomes" id="UP001628193"/>
    </source>
</evidence>
<feature type="signal peptide" evidence="1">
    <location>
        <begin position="1"/>
        <end position="34"/>
    </location>
</feature>
<protein>
    <submittedName>
        <fullName evidence="2">[DsrC]-trisulfide reductase subunit J</fullName>
    </submittedName>
</protein>
<dbReference type="InterPro" id="IPR036280">
    <property type="entry name" value="Multihaem_cyt_sf"/>
</dbReference>
<reference evidence="2 3" key="1">
    <citation type="submission" date="2024-09" db="EMBL/GenBank/DDBJ databases">
        <title>Draft genome sequence of Candidatus Magnetaquicoccaceae bacterium FCR-1.</title>
        <authorList>
            <person name="Shimoshige H."/>
            <person name="Shimamura S."/>
            <person name="Taoka A."/>
            <person name="Kobayashi H."/>
            <person name="Maekawa T."/>
        </authorList>
    </citation>
    <scope>NUCLEOTIDE SEQUENCE [LARGE SCALE GENOMIC DNA]</scope>
    <source>
        <strain evidence="2 3">FCR-1</strain>
    </source>
</reference>
<sequence length="116" mass="13301">MKSPTSWAGRWSRAFLLLLVLFAAWIAAPLSVQADPPQPEKAVRGPCVRDAEWMRRNHMDFLKHKREETVREGKAVPTESFLSCISCHPSKERFCDRCHAYVGVAPNCFDCHQYPK</sequence>
<dbReference type="EMBL" id="BAAFGK010000004">
    <property type="protein sequence ID" value="GAB0057275.1"/>
    <property type="molecule type" value="Genomic_DNA"/>
</dbReference>
<gene>
    <name evidence="2" type="primary">dsrJ</name>
    <name evidence="2" type="ORF">SIID45300_01599</name>
</gene>
<comment type="caution">
    <text evidence="2">The sequence shown here is derived from an EMBL/GenBank/DDBJ whole genome shotgun (WGS) entry which is preliminary data.</text>
</comment>
<name>A0ABQ0C9A1_9PROT</name>
<dbReference type="SUPFAM" id="SSF48695">
    <property type="entry name" value="Multiheme cytochromes"/>
    <property type="match status" value="1"/>
</dbReference>
<accession>A0ABQ0C9A1</accession>